<dbReference type="SMART" id="SM00869">
    <property type="entry name" value="Autotransporter"/>
    <property type="match status" value="1"/>
</dbReference>
<evidence type="ECO:0000313" key="2">
    <source>
        <dbReference type="EMBL" id="MFC3264782.1"/>
    </source>
</evidence>
<dbReference type="SUPFAM" id="SSF103515">
    <property type="entry name" value="Autotransporter"/>
    <property type="match status" value="1"/>
</dbReference>
<reference evidence="3" key="1">
    <citation type="journal article" date="2019" name="Int. J. Syst. Evol. Microbiol.">
        <title>The Global Catalogue of Microorganisms (GCM) 10K type strain sequencing project: providing services to taxonomists for standard genome sequencing and annotation.</title>
        <authorList>
            <consortium name="The Broad Institute Genomics Platform"/>
            <consortium name="The Broad Institute Genome Sequencing Center for Infectious Disease"/>
            <person name="Wu L."/>
            <person name="Ma J."/>
        </authorList>
    </citation>
    <scope>NUCLEOTIDE SEQUENCE [LARGE SCALE GENOMIC DNA]</scope>
    <source>
        <strain evidence="3">CCM 7941</strain>
    </source>
</reference>
<feature type="domain" description="Autotransporter" evidence="1">
    <location>
        <begin position="131"/>
        <end position="406"/>
    </location>
</feature>
<comment type="caution">
    <text evidence="2">The sequence shown here is derived from an EMBL/GenBank/DDBJ whole genome shotgun (WGS) entry which is preliminary data.</text>
</comment>
<dbReference type="Proteomes" id="UP001595536">
    <property type="component" value="Unassembled WGS sequence"/>
</dbReference>
<evidence type="ECO:0000313" key="3">
    <source>
        <dbReference type="Proteomes" id="UP001595536"/>
    </source>
</evidence>
<protein>
    <submittedName>
        <fullName evidence="2">Autotransporter outer membrane beta-barrel domain-containing protein</fullName>
    </submittedName>
</protein>
<dbReference type="Pfam" id="PF03797">
    <property type="entry name" value="Autotransporter"/>
    <property type="match status" value="1"/>
</dbReference>
<dbReference type="NCBIfam" id="TIGR01414">
    <property type="entry name" value="autotrans_barl"/>
    <property type="match status" value="1"/>
</dbReference>
<dbReference type="PROSITE" id="PS51208">
    <property type="entry name" value="AUTOTRANSPORTER"/>
    <property type="match status" value="1"/>
</dbReference>
<dbReference type="InterPro" id="IPR006315">
    <property type="entry name" value="OM_autotransptr_brl_dom"/>
</dbReference>
<sequence length="406" mass="40984">MLSAAGGVSGRFDGVSSDLAYLDPTLEYDDAAVTLRLERNGQPLAQAALTEVQAATAEAVERLGDGHPVHEAVLLASASQARAGFDMMSGEIHAAWTAAAFTEAGMTRDVILDRLHGAHEAAAAAGTALTRPGPGATFWGKGLGGWGAGRGGHGAAATGRRSGGFILGADVAFGPVTAGVAGGHVTGCLDVDARHSRGLSQTTGGALYAGAQLGALSLAGGVSHAVTQASTRRVVILPGYSGMAAAAYGVRTFQAFGEAAYRLPMAGAGTFSPFVSLAGVRVNADGFTERGGAAALTGRGRSSAIGVLTVGTRVDAEIGGARLNGMIGWRRACGDLRPATLLAFRDDPAALPLAVRSVPLDRSALAVAAGVDWTIATGARIGVAYNGLYGARNADQQFRGQMELLF</sequence>
<dbReference type="EMBL" id="JBHRUV010000002">
    <property type="protein sequence ID" value="MFC3264782.1"/>
    <property type="molecule type" value="Genomic_DNA"/>
</dbReference>
<dbReference type="RefSeq" id="WP_376829106.1">
    <property type="nucleotide sequence ID" value="NZ_JBHLWR010000004.1"/>
</dbReference>
<accession>A0ABV7LAB0</accession>
<name>A0ABV7LAB0_9HYPH</name>
<keyword evidence="3" id="KW-1185">Reference proteome</keyword>
<evidence type="ECO:0000259" key="1">
    <source>
        <dbReference type="PROSITE" id="PS51208"/>
    </source>
</evidence>
<proteinExistence type="predicted"/>
<dbReference type="Gene3D" id="2.40.128.130">
    <property type="entry name" value="Autotransporter beta-domain"/>
    <property type="match status" value="1"/>
</dbReference>
<organism evidence="2 3">
    <name type="scientific">Camelimonas abortus</name>
    <dbReference type="NCBI Taxonomy" id="1017184"/>
    <lineage>
        <taxon>Bacteria</taxon>
        <taxon>Pseudomonadati</taxon>
        <taxon>Pseudomonadota</taxon>
        <taxon>Alphaproteobacteria</taxon>
        <taxon>Hyphomicrobiales</taxon>
        <taxon>Chelatococcaceae</taxon>
        <taxon>Camelimonas</taxon>
    </lineage>
</organism>
<gene>
    <name evidence="2" type="ORF">ACFOEX_00215</name>
</gene>
<dbReference type="InterPro" id="IPR036709">
    <property type="entry name" value="Autotransporte_beta_dom_sf"/>
</dbReference>
<dbReference type="InterPro" id="IPR005546">
    <property type="entry name" value="Autotransporte_beta"/>
</dbReference>